<dbReference type="Pfam" id="PF00828">
    <property type="entry name" value="Ribosomal_L27A"/>
    <property type="match status" value="1"/>
</dbReference>
<feature type="compositionally biased region" description="Basic residues" evidence="4">
    <location>
        <begin position="29"/>
        <end position="38"/>
    </location>
</feature>
<accession>A0A381PYL0</accession>
<keyword evidence="3" id="KW-0687">Ribonucleoprotein</keyword>
<dbReference type="NCBIfam" id="TIGR01071">
    <property type="entry name" value="rplO_bact"/>
    <property type="match status" value="1"/>
</dbReference>
<dbReference type="HAMAP" id="MF_01341">
    <property type="entry name" value="Ribosomal_uL15"/>
    <property type="match status" value="1"/>
</dbReference>
<dbReference type="InterPro" id="IPR005749">
    <property type="entry name" value="Ribosomal_uL15_bac-type"/>
</dbReference>
<dbReference type="PANTHER" id="PTHR12934:SF11">
    <property type="entry name" value="LARGE RIBOSOMAL SUBUNIT PROTEIN UL15M"/>
    <property type="match status" value="1"/>
</dbReference>
<dbReference type="EMBL" id="UINC01001138">
    <property type="protein sequence ID" value="SUZ71960.1"/>
    <property type="molecule type" value="Genomic_DNA"/>
</dbReference>
<organism evidence="6">
    <name type="scientific">marine metagenome</name>
    <dbReference type="NCBI Taxonomy" id="408172"/>
    <lineage>
        <taxon>unclassified sequences</taxon>
        <taxon>metagenomes</taxon>
        <taxon>ecological metagenomes</taxon>
    </lineage>
</organism>
<dbReference type="InterPro" id="IPR036227">
    <property type="entry name" value="Ribosomal_uL15/eL18_sf"/>
</dbReference>
<gene>
    <name evidence="6" type="ORF">METZ01_LOCUS24814</name>
</gene>
<reference evidence="6" key="1">
    <citation type="submission" date="2018-05" db="EMBL/GenBank/DDBJ databases">
        <authorList>
            <person name="Lanie J.A."/>
            <person name="Ng W.-L."/>
            <person name="Kazmierczak K.M."/>
            <person name="Andrzejewski T.M."/>
            <person name="Davidsen T.M."/>
            <person name="Wayne K.J."/>
            <person name="Tettelin H."/>
            <person name="Glass J.I."/>
            <person name="Rusch D."/>
            <person name="Podicherti R."/>
            <person name="Tsui H.-C.T."/>
            <person name="Winkler M.E."/>
        </authorList>
    </citation>
    <scope>NUCLEOTIDE SEQUENCE</scope>
</reference>
<feature type="compositionally biased region" description="Gly residues" evidence="4">
    <location>
        <begin position="18"/>
        <end position="28"/>
    </location>
</feature>
<dbReference type="GO" id="GO:0003735">
    <property type="term" value="F:structural constituent of ribosome"/>
    <property type="evidence" value="ECO:0007669"/>
    <property type="project" value="InterPro"/>
</dbReference>
<evidence type="ECO:0000256" key="4">
    <source>
        <dbReference type="SAM" id="MobiDB-lite"/>
    </source>
</evidence>
<name>A0A381PYL0_9ZZZZ</name>
<feature type="domain" description="Large ribosomal subunit protein uL15/eL18" evidence="5">
    <location>
        <begin position="76"/>
        <end position="141"/>
    </location>
</feature>
<evidence type="ECO:0000313" key="6">
    <source>
        <dbReference type="EMBL" id="SUZ71960.1"/>
    </source>
</evidence>
<dbReference type="InterPro" id="IPR021131">
    <property type="entry name" value="Ribosomal_uL15/eL18"/>
</dbReference>
<dbReference type="InterPro" id="IPR030878">
    <property type="entry name" value="Ribosomal_uL15"/>
</dbReference>
<proteinExistence type="inferred from homology"/>
<evidence type="ECO:0000256" key="3">
    <source>
        <dbReference type="ARBA" id="ARBA00023274"/>
    </source>
</evidence>
<evidence type="ECO:0000259" key="5">
    <source>
        <dbReference type="Pfam" id="PF00828"/>
    </source>
</evidence>
<dbReference type="GO" id="GO:0022625">
    <property type="term" value="C:cytosolic large ribosomal subunit"/>
    <property type="evidence" value="ECO:0007669"/>
    <property type="project" value="TreeGrafter"/>
</dbReference>
<dbReference type="SUPFAM" id="SSF52080">
    <property type="entry name" value="Ribosomal proteins L15p and L18e"/>
    <property type="match status" value="1"/>
</dbReference>
<feature type="region of interest" description="Disordered" evidence="4">
    <location>
        <begin position="1"/>
        <end position="38"/>
    </location>
</feature>
<dbReference type="PANTHER" id="PTHR12934">
    <property type="entry name" value="50S RIBOSOMAL PROTEIN L15"/>
    <property type="match status" value="1"/>
</dbReference>
<sequence length="143" mass="15712">MKLIKPVNSIKKSKRVGRGPGSGLGKTAGRGHKGAGQRSGFKHRYWFEGGQMPLYRRVPMRGFNNSNFQKSYEIVNLSDIGKIKVKNIDSNVLFKNGLISSNFVPVKILANGDIKKAYNITASSFSKSAIKKIEEVGGKVIVE</sequence>
<comment type="similarity">
    <text evidence="1">Belongs to the universal ribosomal protein uL15 family.</text>
</comment>
<evidence type="ECO:0000256" key="2">
    <source>
        <dbReference type="ARBA" id="ARBA00022980"/>
    </source>
</evidence>
<dbReference type="AlphaFoldDB" id="A0A381PYL0"/>
<protein>
    <recommendedName>
        <fullName evidence="5">Large ribosomal subunit protein uL15/eL18 domain-containing protein</fullName>
    </recommendedName>
</protein>
<dbReference type="Gene3D" id="3.100.10.10">
    <property type="match status" value="1"/>
</dbReference>
<keyword evidence="2" id="KW-0689">Ribosomal protein</keyword>
<evidence type="ECO:0000256" key="1">
    <source>
        <dbReference type="ARBA" id="ARBA00007320"/>
    </source>
</evidence>
<dbReference type="GO" id="GO:0006412">
    <property type="term" value="P:translation"/>
    <property type="evidence" value="ECO:0007669"/>
    <property type="project" value="InterPro"/>
</dbReference>